<dbReference type="Proteomes" id="UP000291469">
    <property type="component" value="Chromosome"/>
</dbReference>
<dbReference type="EMBL" id="CP036402">
    <property type="protein sequence ID" value="QBI18270.1"/>
    <property type="molecule type" value="Genomic_DNA"/>
</dbReference>
<dbReference type="SUPFAM" id="SSF56784">
    <property type="entry name" value="HAD-like"/>
    <property type="match status" value="1"/>
</dbReference>
<dbReference type="PANTHER" id="PTHR43434:SF1">
    <property type="entry name" value="PHOSPHOGLYCOLATE PHOSPHATASE"/>
    <property type="match status" value="1"/>
</dbReference>
<dbReference type="KEGG" id="erz:ER308_00910"/>
<protein>
    <submittedName>
        <fullName evidence="1">HAD family hydrolase</fullName>
    </submittedName>
</protein>
<dbReference type="Pfam" id="PF00702">
    <property type="entry name" value="Hydrolase"/>
    <property type="match status" value="1"/>
</dbReference>
<dbReference type="AlphaFoldDB" id="A0A411YAM4"/>
<keyword evidence="2" id="KW-1185">Reference proteome</keyword>
<dbReference type="PANTHER" id="PTHR43434">
    <property type="entry name" value="PHOSPHOGLYCOLATE PHOSPHATASE"/>
    <property type="match status" value="1"/>
</dbReference>
<gene>
    <name evidence="1" type="ORF">ER308_00910</name>
</gene>
<dbReference type="Gene3D" id="1.10.150.240">
    <property type="entry name" value="Putative phosphatase, domain 2"/>
    <property type="match status" value="1"/>
</dbReference>
<dbReference type="InterPro" id="IPR050155">
    <property type="entry name" value="HAD-like_hydrolase_sf"/>
</dbReference>
<evidence type="ECO:0000313" key="2">
    <source>
        <dbReference type="Proteomes" id="UP000291469"/>
    </source>
</evidence>
<dbReference type="InterPro" id="IPR036412">
    <property type="entry name" value="HAD-like_sf"/>
</dbReference>
<name>A0A411YAM4_9ACTN</name>
<keyword evidence="1" id="KW-0378">Hydrolase</keyword>
<dbReference type="GO" id="GO:0006281">
    <property type="term" value="P:DNA repair"/>
    <property type="evidence" value="ECO:0007669"/>
    <property type="project" value="TreeGrafter"/>
</dbReference>
<dbReference type="GO" id="GO:0008967">
    <property type="term" value="F:phosphoglycolate phosphatase activity"/>
    <property type="evidence" value="ECO:0007669"/>
    <property type="project" value="TreeGrafter"/>
</dbReference>
<sequence>MCRVNLILWDIDGTLLRAGPLAREVFDRAIEDVTGRHPNNHGVAMSGKTDPQITVEILASMEEPATRAADRVPEILDRLVARLAEEDDRLRREARALPGVPELLAALDARPGVVQAILSGNVAPNARAKTAAVGVDAWLDWRLGAYGSDHPDRAELVPVARQRAAMTLGRDPDRIWVIGDTPNDVACARAGAANCLLVATGRFERDELEGLGADAVVADLTETDRILGLVDE</sequence>
<dbReference type="GO" id="GO:0005829">
    <property type="term" value="C:cytosol"/>
    <property type="evidence" value="ECO:0007669"/>
    <property type="project" value="TreeGrafter"/>
</dbReference>
<organism evidence="1 2">
    <name type="scientific">Egibacter rhizosphaerae</name>
    <dbReference type="NCBI Taxonomy" id="1670831"/>
    <lineage>
        <taxon>Bacteria</taxon>
        <taxon>Bacillati</taxon>
        <taxon>Actinomycetota</taxon>
        <taxon>Nitriliruptoria</taxon>
        <taxon>Egibacterales</taxon>
        <taxon>Egibacteraceae</taxon>
        <taxon>Egibacter</taxon>
    </lineage>
</organism>
<accession>A0A411YAM4</accession>
<dbReference type="InterPro" id="IPR023214">
    <property type="entry name" value="HAD_sf"/>
</dbReference>
<dbReference type="Gene3D" id="3.40.50.1000">
    <property type="entry name" value="HAD superfamily/HAD-like"/>
    <property type="match status" value="1"/>
</dbReference>
<dbReference type="OrthoDB" id="9781769at2"/>
<reference evidence="1 2" key="1">
    <citation type="submission" date="2019-01" db="EMBL/GenBank/DDBJ databases">
        <title>Egibacter rhizosphaerae EGI 80759T.</title>
        <authorList>
            <person name="Chen D.-D."/>
            <person name="Tian Y."/>
            <person name="Jiao J.-Y."/>
            <person name="Zhang X.-T."/>
            <person name="Zhang Y.-G."/>
            <person name="Zhang Y."/>
            <person name="Xiao M."/>
            <person name="Shu W.-S."/>
            <person name="Li W.-J."/>
        </authorList>
    </citation>
    <scope>NUCLEOTIDE SEQUENCE [LARGE SCALE GENOMIC DNA]</scope>
    <source>
        <strain evidence="1 2">EGI 80759</strain>
    </source>
</reference>
<dbReference type="InterPro" id="IPR023198">
    <property type="entry name" value="PGP-like_dom2"/>
</dbReference>
<proteinExistence type="predicted"/>
<evidence type="ECO:0000313" key="1">
    <source>
        <dbReference type="EMBL" id="QBI18270.1"/>
    </source>
</evidence>